<dbReference type="NCBIfam" id="TIGR01515">
    <property type="entry name" value="branching_enzym"/>
    <property type="match status" value="1"/>
</dbReference>
<keyword evidence="9 10" id="KW-0119">Carbohydrate metabolism</keyword>
<evidence type="ECO:0000256" key="2">
    <source>
        <dbReference type="ARBA" id="ARBA00002953"/>
    </source>
</evidence>
<dbReference type="EC" id="2.4.1.18" evidence="10"/>
<keyword evidence="8 10" id="KW-0320">Glycogen biosynthesis</keyword>
<proteinExistence type="inferred from homology"/>
<dbReference type="GO" id="GO:0003844">
    <property type="term" value="F:1,4-alpha-glucan branching enzyme activity"/>
    <property type="evidence" value="ECO:0007669"/>
    <property type="project" value="UniProtKB-EC"/>
</dbReference>
<dbReference type="Pfam" id="PF22019">
    <property type="entry name" value="GlgB_N"/>
    <property type="match status" value="1"/>
</dbReference>
<evidence type="ECO:0000256" key="6">
    <source>
        <dbReference type="ARBA" id="ARBA00022676"/>
    </source>
</evidence>
<dbReference type="Gene3D" id="2.60.40.1180">
    <property type="entry name" value="Golgi alpha-mannosidase II"/>
    <property type="match status" value="1"/>
</dbReference>
<dbReference type="CDD" id="cd02855">
    <property type="entry name" value="E_set_GBE_prok_N"/>
    <property type="match status" value="1"/>
</dbReference>
<organism evidence="13 14">
    <name type="scientific">Suilimivivens aceti</name>
    <dbReference type="NCBI Taxonomy" id="2981774"/>
    <lineage>
        <taxon>Bacteria</taxon>
        <taxon>Bacillati</taxon>
        <taxon>Bacillota</taxon>
        <taxon>Clostridia</taxon>
        <taxon>Lachnospirales</taxon>
        <taxon>Lachnospiraceae</taxon>
        <taxon>Suilimivivens</taxon>
    </lineage>
</organism>
<keyword evidence="6 10" id="KW-0328">Glycosyltransferase</keyword>
<protein>
    <recommendedName>
        <fullName evidence="10">1,4-alpha-glucan branching enzyme GlgB</fullName>
        <ecNumber evidence="10">2.4.1.18</ecNumber>
    </recommendedName>
    <alternativeName>
        <fullName evidence="10">1,4-alpha-D-glucan:1,4-alpha-D-glucan 6-glucosyl-transferase</fullName>
    </alternativeName>
    <alternativeName>
        <fullName evidence="10">Alpha-(1-&gt;4)-glucan branching enzyme</fullName>
    </alternativeName>
    <alternativeName>
        <fullName evidence="10">Glycogen branching enzyme</fullName>
        <shortName evidence="10">BE</shortName>
    </alternativeName>
</protein>
<keyword evidence="5 10" id="KW-0321">Glycogen metabolism</keyword>
<evidence type="ECO:0000256" key="1">
    <source>
        <dbReference type="ARBA" id="ARBA00000826"/>
    </source>
</evidence>
<dbReference type="RefSeq" id="WP_262573174.1">
    <property type="nucleotide sequence ID" value="NZ_JAOQKJ010000002.1"/>
</dbReference>
<dbReference type="InterPro" id="IPR006047">
    <property type="entry name" value="GH13_cat_dom"/>
</dbReference>
<dbReference type="InterPro" id="IPR037439">
    <property type="entry name" value="Branching_enzy"/>
</dbReference>
<comment type="similarity">
    <text evidence="4 10">Belongs to the glycosyl hydrolase 13 family. GlgB subfamily.</text>
</comment>
<sequence>MDNKLYKLMNWPRVEGIIYSEENSPFEILGPHPAGRNTLVQTFWPDAKEVFLVSGTKKKQMEMADEAGFFACLVSGRDMADYRYEVHYDDERGIKSVKDAYRYHHGLTKQQIDKLNAGILYDSYEFLGAHPMEIDGCHGTFFAVYAPNAIRVSVVGDFNYWDGRIHQMQLCRESGVYELFIPDVKAGDCYKYEIKSKGNTVVLKADPYAFGQQLRPDTASIVRNISYEWSDEAWMKERKKLQQKDAPVSVYELYLGSFKRGEDGEYLNYRALAPLVASYAKDMGYTHVELMPVMEHPLDASWGYQVIGYYAPTARYGTAADFKYFVDMLHKEGIGVILDWVPAHFPRDTYGLGRFDGTCIYEHEDPRKGAHPHWGTLLYNYARPQVSNYLISNALYWVKEYHADGIRMDAVASMLYLDYGKKEGEWIPNIYGGNENLDAVEFLKHLNSIMKKKNPDVYLIAEESTAWPKVTGEVEEDGLGFSMKWNMGFMNDYLSYISYDPYFRAHHHNELTFSMVYQYSENFMSVFSHDEVVHGKSTMIGKMPGNKEDKFANLRLTYAYMMTHPGKKLLFMGQDIAEYKEFDETRQTEWGLLQYPEHKGISKLVKDLNFLYKNKPALYKKDTDPDGFEWINCISSDKCMLSFVRKADKLQDMILVVANFAGIEQEFTVGVPAAGKYKELFTTDDKIYGGNSSRVTRAQATTEEEADGRENSIHVVVPSLSLVMYSYAPYTQKELAEIERKKEAAMARRKAKEAMKEAEEARKEADLARKEAGLAQKKAEAAEERAKAAMERAKAADKEAQEKEKA</sequence>
<evidence type="ECO:0000259" key="12">
    <source>
        <dbReference type="SMART" id="SM00642"/>
    </source>
</evidence>
<feature type="region of interest" description="Disordered" evidence="11">
    <location>
        <begin position="749"/>
        <end position="806"/>
    </location>
</feature>
<dbReference type="Pfam" id="PF00128">
    <property type="entry name" value="Alpha-amylase"/>
    <property type="match status" value="2"/>
</dbReference>
<keyword evidence="7 10" id="KW-0808">Transferase</keyword>
<dbReference type="PANTHER" id="PTHR43651:SF3">
    <property type="entry name" value="1,4-ALPHA-GLUCAN-BRANCHING ENZYME"/>
    <property type="match status" value="1"/>
</dbReference>
<feature type="domain" description="Glycosyl hydrolase family 13 catalytic" evidence="12">
    <location>
        <begin position="252"/>
        <end position="608"/>
    </location>
</feature>
<dbReference type="SUPFAM" id="SSF51011">
    <property type="entry name" value="Glycosyl hydrolase domain"/>
    <property type="match status" value="1"/>
</dbReference>
<gene>
    <name evidence="10 13" type="primary">glgB</name>
    <name evidence="13" type="ORF">OCV77_02825</name>
</gene>
<feature type="active site" description="Nucleophile" evidence="10">
    <location>
        <position position="409"/>
    </location>
</feature>
<dbReference type="InterPro" id="IPR004193">
    <property type="entry name" value="Glyco_hydro_13_N"/>
</dbReference>
<dbReference type="Gene3D" id="2.60.40.10">
    <property type="entry name" value="Immunoglobulins"/>
    <property type="match status" value="2"/>
</dbReference>
<dbReference type="Pfam" id="PF02806">
    <property type="entry name" value="Alpha-amylase_C"/>
    <property type="match status" value="1"/>
</dbReference>
<dbReference type="InterPro" id="IPR013783">
    <property type="entry name" value="Ig-like_fold"/>
</dbReference>
<evidence type="ECO:0000256" key="5">
    <source>
        <dbReference type="ARBA" id="ARBA00022600"/>
    </source>
</evidence>
<dbReference type="InterPro" id="IPR014756">
    <property type="entry name" value="Ig_E-set"/>
</dbReference>
<dbReference type="Gene3D" id="3.20.20.80">
    <property type="entry name" value="Glycosidases"/>
    <property type="match status" value="1"/>
</dbReference>
<dbReference type="EMBL" id="JAOQKJ010000002">
    <property type="protein sequence ID" value="MCU6743445.1"/>
    <property type="molecule type" value="Genomic_DNA"/>
</dbReference>
<comment type="subunit">
    <text evidence="10">Monomer.</text>
</comment>
<evidence type="ECO:0000256" key="3">
    <source>
        <dbReference type="ARBA" id="ARBA00004964"/>
    </source>
</evidence>
<evidence type="ECO:0000256" key="8">
    <source>
        <dbReference type="ARBA" id="ARBA00023056"/>
    </source>
</evidence>
<evidence type="ECO:0000256" key="7">
    <source>
        <dbReference type="ARBA" id="ARBA00022679"/>
    </source>
</evidence>
<evidence type="ECO:0000313" key="14">
    <source>
        <dbReference type="Proteomes" id="UP001652432"/>
    </source>
</evidence>
<name>A0ABT2SZL3_9FIRM</name>
<evidence type="ECO:0000256" key="9">
    <source>
        <dbReference type="ARBA" id="ARBA00023277"/>
    </source>
</evidence>
<dbReference type="NCBIfam" id="NF008967">
    <property type="entry name" value="PRK12313.1"/>
    <property type="match status" value="1"/>
</dbReference>
<dbReference type="InterPro" id="IPR054169">
    <property type="entry name" value="GlgB_N"/>
</dbReference>
<keyword evidence="14" id="KW-1185">Reference proteome</keyword>
<dbReference type="PIRSF" id="PIRSF000463">
    <property type="entry name" value="GlgB"/>
    <property type="match status" value="1"/>
</dbReference>
<dbReference type="InterPro" id="IPR006048">
    <property type="entry name" value="A-amylase/branching_C"/>
</dbReference>
<dbReference type="SUPFAM" id="SSF81296">
    <property type="entry name" value="E set domains"/>
    <property type="match status" value="2"/>
</dbReference>
<comment type="caution">
    <text evidence="13">The sequence shown here is derived from an EMBL/GenBank/DDBJ whole genome shotgun (WGS) entry which is preliminary data.</text>
</comment>
<dbReference type="InterPro" id="IPR006407">
    <property type="entry name" value="GlgB"/>
</dbReference>
<dbReference type="NCBIfam" id="NF003811">
    <property type="entry name" value="PRK05402.1"/>
    <property type="match status" value="1"/>
</dbReference>
<dbReference type="PANTHER" id="PTHR43651">
    <property type="entry name" value="1,4-ALPHA-GLUCAN-BRANCHING ENZYME"/>
    <property type="match status" value="1"/>
</dbReference>
<comment type="function">
    <text evidence="2 10">Catalyzes the formation of the alpha-1,6-glucosidic linkages in glycogen by scission of a 1,4-alpha-linked oligosaccharide from growing alpha-1,4-glucan chains and the subsequent attachment of the oligosaccharide to the alpha-1,6 position.</text>
</comment>
<comment type="pathway">
    <text evidence="3 10">Glycan biosynthesis; glycogen biosynthesis.</text>
</comment>
<dbReference type="SUPFAM" id="SSF51445">
    <property type="entry name" value="(Trans)glycosidases"/>
    <property type="match status" value="1"/>
</dbReference>
<dbReference type="SMART" id="SM00642">
    <property type="entry name" value="Aamy"/>
    <property type="match status" value="1"/>
</dbReference>
<dbReference type="CDD" id="cd11322">
    <property type="entry name" value="AmyAc_Glg_BE"/>
    <property type="match status" value="1"/>
</dbReference>
<accession>A0ABT2SZL3</accession>
<evidence type="ECO:0000256" key="4">
    <source>
        <dbReference type="ARBA" id="ARBA00009000"/>
    </source>
</evidence>
<dbReference type="HAMAP" id="MF_00685">
    <property type="entry name" value="GlgB"/>
    <property type="match status" value="1"/>
</dbReference>
<reference evidence="13 14" key="1">
    <citation type="journal article" date="2021" name="ISME Commun">
        <title>Automated analysis of genomic sequences facilitates high-throughput and comprehensive description of bacteria.</title>
        <authorList>
            <person name="Hitch T.C.A."/>
        </authorList>
    </citation>
    <scope>NUCLEOTIDE SEQUENCE [LARGE SCALE GENOMIC DNA]</scope>
    <source>
        <strain evidence="13 14">Sanger_18</strain>
    </source>
</reference>
<dbReference type="Proteomes" id="UP001652432">
    <property type="component" value="Unassembled WGS sequence"/>
</dbReference>
<feature type="active site" description="Proton donor" evidence="10">
    <location>
        <position position="462"/>
    </location>
</feature>
<evidence type="ECO:0000256" key="10">
    <source>
        <dbReference type="HAMAP-Rule" id="MF_00685"/>
    </source>
</evidence>
<dbReference type="InterPro" id="IPR013780">
    <property type="entry name" value="Glyco_hydro_b"/>
</dbReference>
<evidence type="ECO:0000313" key="13">
    <source>
        <dbReference type="EMBL" id="MCU6743445.1"/>
    </source>
</evidence>
<comment type="catalytic activity">
    <reaction evidence="1 10">
        <text>Transfers a segment of a (1-&gt;4)-alpha-D-glucan chain to a primary hydroxy group in a similar glucan chain.</text>
        <dbReference type="EC" id="2.4.1.18"/>
    </reaction>
</comment>
<dbReference type="InterPro" id="IPR017853">
    <property type="entry name" value="GH"/>
</dbReference>
<dbReference type="InterPro" id="IPR044143">
    <property type="entry name" value="GlgB_N_E_set_prok"/>
</dbReference>
<dbReference type="Pfam" id="PF02922">
    <property type="entry name" value="CBM_48"/>
    <property type="match status" value="1"/>
</dbReference>
<evidence type="ECO:0000256" key="11">
    <source>
        <dbReference type="SAM" id="MobiDB-lite"/>
    </source>
</evidence>